<organism evidence="2 3">
    <name type="scientific">Streptomyces boetiae</name>
    <dbReference type="NCBI Taxonomy" id="3075541"/>
    <lineage>
        <taxon>Bacteria</taxon>
        <taxon>Bacillati</taxon>
        <taxon>Actinomycetota</taxon>
        <taxon>Actinomycetes</taxon>
        <taxon>Kitasatosporales</taxon>
        <taxon>Streptomycetaceae</taxon>
        <taxon>Streptomyces</taxon>
    </lineage>
</organism>
<sequence>MPGRKDMPSTLERSDASAQRTWVKAHDSAIREYGRGQRAQRVAYGALKHTHEKVGDHWERKEKGRKAPSDPQSAKPRQQGGRSGQGVDEQATKEHLYGIARRLDIPGRSSMNRSELLAAVRKANRRSTAKSRPSSQRSSKPSSKRSATSGTRSRTRSKARSGSR</sequence>
<dbReference type="InterPro" id="IPR037205">
    <property type="entry name" value="ChaB_sf"/>
</dbReference>
<feature type="compositionally biased region" description="Basic and acidic residues" evidence="1">
    <location>
        <begin position="90"/>
        <end position="105"/>
    </location>
</feature>
<dbReference type="SUPFAM" id="SSF140376">
    <property type="entry name" value="ChaB-like"/>
    <property type="match status" value="1"/>
</dbReference>
<feature type="compositionally biased region" description="Basic residues" evidence="1">
    <location>
        <begin position="153"/>
        <end position="164"/>
    </location>
</feature>
<feature type="compositionally biased region" description="Low complexity" evidence="1">
    <location>
        <begin position="130"/>
        <end position="152"/>
    </location>
</feature>
<feature type="compositionally biased region" description="Basic and acidic residues" evidence="1">
    <location>
        <begin position="1"/>
        <end position="15"/>
    </location>
</feature>
<dbReference type="RefSeq" id="WP_311631280.1">
    <property type="nucleotide sequence ID" value="NZ_JAVREN010000020.1"/>
</dbReference>
<reference evidence="3" key="1">
    <citation type="submission" date="2023-07" db="EMBL/GenBank/DDBJ databases">
        <title>30 novel species of actinomycetes from the DSMZ collection.</title>
        <authorList>
            <person name="Nouioui I."/>
        </authorList>
    </citation>
    <scope>NUCLEOTIDE SEQUENCE [LARGE SCALE GENOMIC DNA]</scope>
    <source>
        <strain evidence="3">DSM 44917</strain>
    </source>
</reference>
<proteinExistence type="predicted"/>
<feature type="region of interest" description="Disordered" evidence="1">
    <location>
        <begin position="1"/>
        <end position="23"/>
    </location>
</feature>
<keyword evidence="3" id="KW-1185">Reference proteome</keyword>
<dbReference type="Gene3D" id="1.10.1740.70">
    <property type="entry name" value="ChaB"/>
    <property type="match status" value="1"/>
</dbReference>
<evidence type="ECO:0000313" key="2">
    <source>
        <dbReference type="EMBL" id="MDT0308335.1"/>
    </source>
</evidence>
<accession>A0ABU2L9T8</accession>
<feature type="region of interest" description="Disordered" evidence="1">
    <location>
        <begin position="45"/>
        <end position="164"/>
    </location>
</feature>
<evidence type="ECO:0000313" key="3">
    <source>
        <dbReference type="Proteomes" id="UP001183388"/>
    </source>
</evidence>
<dbReference type="Proteomes" id="UP001183388">
    <property type="component" value="Unassembled WGS sequence"/>
</dbReference>
<dbReference type="Pfam" id="PF06150">
    <property type="entry name" value="ChaB"/>
    <property type="match status" value="1"/>
</dbReference>
<feature type="compositionally biased region" description="Basic and acidic residues" evidence="1">
    <location>
        <begin position="52"/>
        <end position="68"/>
    </location>
</feature>
<name>A0ABU2L9T8_9ACTN</name>
<dbReference type="EMBL" id="JAVREN010000020">
    <property type="protein sequence ID" value="MDT0308335.1"/>
    <property type="molecule type" value="Genomic_DNA"/>
</dbReference>
<evidence type="ECO:0000256" key="1">
    <source>
        <dbReference type="SAM" id="MobiDB-lite"/>
    </source>
</evidence>
<gene>
    <name evidence="2" type="ORF">RM780_15385</name>
</gene>
<comment type="caution">
    <text evidence="2">The sequence shown here is derived from an EMBL/GenBank/DDBJ whole genome shotgun (WGS) entry which is preliminary data.</text>
</comment>
<protein>
    <submittedName>
        <fullName evidence="2">ChaB family protein</fullName>
    </submittedName>
</protein>
<dbReference type="InterPro" id="IPR009317">
    <property type="entry name" value="ChaB"/>
</dbReference>